<evidence type="ECO:0000313" key="2">
    <source>
        <dbReference type="Proteomes" id="UP001597417"/>
    </source>
</evidence>
<dbReference type="EMBL" id="JBHUKR010000004">
    <property type="protein sequence ID" value="MFD2416034.1"/>
    <property type="molecule type" value="Genomic_DNA"/>
</dbReference>
<organism evidence="1 2">
    <name type="scientific">Amycolatopsis pigmentata</name>
    <dbReference type="NCBI Taxonomy" id="450801"/>
    <lineage>
        <taxon>Bacteria</taxon>
        <taxon>Bacillati</taxon>
        <taxon>Actinomycetota</taxon>
        <taxon>Actinomycetes</taxon>
        <taxon>Pseudonocardiales</taxon>
        <taxon>Pseudonocardiaceae</taxon>
        <taxon>Amycolatopsis</taxon>
    </lineage>
</organism>
<gene>
    <name evidence="1" type="ORF">ACFSXZ_06815</name>
</gene>
<dbReference type="Pfam" id="PF19372">
    <property type="entry name" value="DUF5947"/>
    <property type="match status" value="1"/>
</dbReference>
<evidence type="ECO:0000313" key="1">
    <source>
        <dbReference type="EMBL" id="MFD2416034.1"/>
    </source>
</evidence>
<proteinExistence type="predicted"/>
<dbReference type="Proteomes" id="UP001597417">
    <property type="component" value="Unassembled WGS sequence"/>
</dbReference>
<dbReference type="InterPro" id="IPR045991">
    <property type="entry name" value="DUF5947"/>
</dbReference>
<sequence>MTAPAGSALGRIIRRPEPARAAERCDLCGADLLSRHRHLLDERGDGVLCTCQACTLLFEREAAGRGHYRLIPDRRVRLPEFSREDLTALGVPVSLAFFVRQADGTVMAHYPSPAGATRWEVDPDAWKTIERRFPPLRELEPGVRALLVNTARGAREHWLVPIDDCFRLVALIGREWRGLSGGGTVWPAVEQFFTDLSARRKPAGVGGTERSGDG</sequence>
<name>A0ABW5FLW8_9PSEU</name>
<accession>A0ABW5FLW8</accession>
<dbReference type="RefSeq" id="WP_378262384.1">
    <property type="nucleotide sequence ID" value="NZ_JBHUKR010000004.1"/>
</dbReference>
<reference evidence="2" key="1">
    <citation type="journal article" date="2019" name="Int. J. Syst. Evol. Microbiol.">
        <title>The Global Catalogue of Microorganisms (GCM) 10K type strain sequencing project: providing services to taxonomists for standard genome sequencing and annotation.</title>
        <authorList>
            <consortium name="The Broad Institute Genomics Platform"/>
            <consortium name="The Broad Institute Genome Sequencing Center for Infectious Disease"/>
            <person name="Wu L."/>
            <person name="Ma J."/>
        </authorList>
    </citation>
    <scope>NUCLEOTIDE SEQUENCE [LARGE SCALE GENOMIC DNA]</scope>
    <source>
        <strain evidence="2">CGMCC 4.7645</strain>
    </source>
</reference>
<keyword evidence="2" id="KW-1185">Reference proteome</keyword>
<comment type="caution">
    <text evidence="1">The sequence shown here is derived from an EMBL/GenBank/DDBJ whole genome shotgun (WGS) entry which is preliminary data.</text>
</comment>
<protein>
    <submittedName>
        <fullName evidence="1">DUF5947 family protein</fullName>
    </submittedName>
</protein>